<name>A0A915PQ46_9BILA</name>
<dbReference type="Proteomes" id="UP000887581">
    <property type="component" value="Unplaced"/>
</dbReference>
<dbReference type="WBParaSite" id="sdigi.contig31.g2273.t1">
    <property type="protein sequence ID" value="sdigi.contig31.g2273.t1"/>
    <property type="gene ID" value="sdigi.contig31.g2273"/>
</dbReference>
<accession>A0A915PQ46</accession>
<evidence type="ECO:0000313" key="2">
    <source>
        <dbReference type="WBParaSite" id="sdigi.contig31.g2273.t1"/>
    </source>
</evidence>
<reference evidence="2" key="1">
    <citation type="submission" date="2022-11" db="UniProtKB">
        <authorList>
            <consortium name="WormBaseParasite"/>
        </authorList>
    </citation>
    <scope>IDENTIFICATION</scope>
</reference>
<sequence length="58" mass="5990">MVAVDIAGLAIRKTATVEFLVLAVKSKQKKHAEHAKSKNECHTTAPGGFAARAAACAA</sequence>
<evidence type="ECO:0000313" key="1">
    <source>
        <dbReference type="Proteomes" id="UP000887581"/>
    </source>
</evidence>
<dbReference type="AlphaFoldDB" id="A0A915PQ46"/>
<organism evidence="1 2">
    <name type="scientific">Setaria digitata</name>
    <dbReference type="NCBI Taxonomy" id="48799"/>
    <lineage>
        <taxon>Eukaryota</taxon>
        <taxon>Metazoa</taxon>
        <taxon>Ecdysozoa</taxon>
        <taxon>Nematoda</taxon>
        <taxon>Chromadorea</taxon>
        <taxon>Rhabditida</taxon>
        <taxon>Spirurina</taxon>
        <taxon>Spiruromorpha</taxon>
        <taxon>Filarioidea</taxon>
        <taxon>Setariidae</taxon>
        <taxon>Setaria</taxon>
    </lineage>
</organism>
<protein>
    <submittedName>
        <fullName evidence="2">Uncharacterized protein</fullName>
    </submittedName>
</protein>
<keyword evidence="1" id="KW-1185">Reference proteome</keyword>
<proteinExistence type="predicted"/>